<protein>
    <submittedName>
        <fullName evidence="1">Uncharacterized protein</fullName>
    </submittedName>
</protein>
<evidence type="ECO:0000313" key="1">
    <source>
        <dbReference type="EMBL" id="KER31308.1"/>
    </source>
</evidence>
<dbReference type="Proteomes" id="UP000054324">
    <property type="component" value="Unassembled WGS sequence"/>
</dbReference>
<dbReference type="GeneID" id="20316677"/>
<accession>A0A074ZV11</accession>
<reference evidence="1 2" key="1">
    <citation type="submission" date="2013-11" db="EMBL/GenBank/DDBJ databases">
        <title>Opisthorchis viverrini - life in the bile duct.</title>
        <authorList>
            <person name="Young N.D."/>
            <person name="Nagarajan N."/>
            <person name="Lin S.J."/>
            <person name="Korhonen P.K."/>
            <person name="Jex A.R."/>
            <person name="Hall R.S."/>
            <person name="Safavi-Hemami H."/>
            <person name="Kaewkong W."/>
            <person name="Bertrand D."/>
            <person name="Gao S."/>
            <person name="Seet Q."/>
            <person name="Wongkham S."/>
            <person name="Teh B.T."/>
            <person name="Wongkham C."/>
            <person name="Intapan P.M."/>
            <person name="Maleewong W."/>
            <person name="Yang X."/>
            <person name="Hu M."/>
            <person name="Wang Z."/>
            <person name="Hofmann A."/>
            <person name="Sternberg P.W."/>
            <person name="Tan P."/>
            <person name="Wang J."/>
            <person name="Gasser R.B."/>
        </authorList>
    </citation>
    <scope>NUCLEOTIDE SEQUENCE [LARGE SCALE GENOMIC DNA]</scope>
</reference>
<dbReference type="AlphaFoldDB" id="A0A074ZV11"/>
<keyword evidence="2" id="KW-1185">Reference proteome</keyword>
<dbReference type="EMBL" id="KL596648">
    <property type="protein sequence ID" value="KER31308.1"/>
    <property type="molecule type" value="Genomic_DNA"/>
</dbReference>
<organism evidence="1 2">
    <name type="scientific">Opisthorchis viverrini</name>
    <name type="common">Southeast Asian liver fluke</name>
    <dbReference type="NCBI Taxonomy" id="6198"/>
    <lineage>
        <taxon>Eukaryota</taxon>
        <taxon>Metazoa</taxon>
        <taxon>Spiralia</taxon>
        <taxon>Lophotrochozoa</taxon>
        <taxon>Platyhelminthes</taxon>
        <taxon>Trematoda</taxon>
        <taxon>Digenea</taxon>
        <taxon>Opisthorchiida</taxon>
        <taxon>Opisthorchiata</taxon>
        <taxon>Opisthorchiidae</taxon>
        <taxon>Opisthorchis</taxon>
    </lineage>
</organism>
<sequence length="73" mass="8000">MEQLGELPTSLNLMSLRKAPKVYPGAQLVFSSTSNNSIGKFCSQSNAPEMSRNMTVVAMLKELLQRENLVKAA</sequence>
<proteinExistence type="predicted"/>
<dbReference type="KEGG" id="ovi:T265_02489"/>
<evidence type="ECO:0000313" key="2">
    <source>
        <dbReference type="Proteomes" id="UP000054324"/>
    </source>
</evidence>
<dbReference type="CTD" id="20316677"/>
<dbReference type="RefSeq" id="XP_009165002.1">
    <property type="nucleotide sequence ID" value="XM_009166738.1"/>
</dbReference>
<name>A0A074ZV11_OPIVI</name>
<gene>
    <name evidence="1" type="ORF">T265_02489</name>
</gene>